<dbReference type="PANTHER" id="PTHR34822:SF1">
    <property type="entry name" value="GRPB FAMILY PROTEIN"/>
    <property type="match status" value="1"/>
</dbReference>
<keyword evidence="2" id="KW-1185">Reference proteome</keyword>
<name>A0A1M4XYG4_9FLAO</name>
<evidence type="ECO:0000313" key="2">
    <source>
        <dbReference type="Proteomes" id="UP000184406"/>
    </source>
</evidence>
<dbReference type="InterPro" id="IPR007344">
    <property type="entry name" value="GrpB/CoaE"/>
</dbReference>
<organism evidence="1 2">
    <name type="scientific">Arenibacter palladensis</name>
    <dbReference type="NCBI Taxonomy" id="237373"/>
    <lineage>
        <taxon>Bacteria</taxon>
        <taxon>Pseudomonadati</taxon>
        <taxon>Bacteroidota</taxon>
        <taxon>Flavobacteriia</taxon>
        <taxon>Flavobacteriales</taxon>
        <taxon>Flavobacteriaceae</taxon>
        <taxon>Arenibacter</taxon>
    </lineage>
</organism>
<dbReference type="GO" id="GO:0016740">
    <property type="term" value="F:transferase activity"/>
    <property type="evidence" value="ECO:0007669"/>
    <property type="project" value="UniProtKB-KW"/>
</dbReference>
<proteinExistence type="predicted"/>
<keyword evidence="1" id="KW-0808">Transferase</keyword>
<dbReference type="Gene3D" id="3.30.460.10">
    <property type="entry name" value="Beta Polymerase, domain 2"/>
    <property type="match status" value="1"/>
</dbReference>
<dbReference type="InterPro" id="IPR043519">
    <property type="entry name" value="NT_sf"/>
</dbReference>
<dbReference type="PANTHER" id="PTHR34822">
    <property type="entry name" value="GRPB DOMAIN PROTEIN (AFU_ORTHOLOGUE AFUA_1G01530)"/>
    <property type="match status" value="1"/>
</dbReference>
<dbReference type="RefSeq" id="WP_072861095.1">
    <property type="nucleotide sequence ID" value="NZ_FQUX01000002.1"/>
</dbReference>
<dbReference type="EMBL" id="FQUX01000002">
    <property type="protein sequence ID" value="SHE98353.1"/>
    <property type="molecule type" value="Genomic_DNA"/>
</dbReference>
<dbReference type="Proteomes" id="UP000184406">
    <property type="component" value="Unassembled WGS sequence"/>
</dbReference>
<evidence type="ECO:0000313" key="1">
    <source>
        <dbReference type="EMBL" id="SHE98353.1"/>
    </source>
</evidence>
<dbReference type="SUPFAM" id="SSF81301">
    <property type="entry name" value="Nucleotidyltransferase"/>
    <property type="match status" value="1"/>
</dbReference>
<gene>
    <name evidence="1" type="ORF">SAMN03080594_102244</name>
</gene>
<dbReference type="AlphaFoldDB" id="A0A1M4XYG4"/>
<protein>
    <submittedName>
        <fullName evidence="1">GrpB domain, predicted nucleotidyltransferase, UPF0157 family</fullName>
    </submittedName>
</protein>
<reference evidence="2" key="1">
    <citation type="submission" date="2016-11" db="EMBL/GenBank/DDBJ databases">
        <authorList>
            <person name="Varghese N."/>
            <person name="Submissions S."/>
        </authorList>
    </citation>
    <scope>NUCLEOTIDE SEQUENCE [LARGE SCALE GENOMIC DNA]</scope>
    <source>
        <strain evidence="2">DSM 17539</strain>
    </source>
</reference>
<accession>A0A1M4XYG4</accession>
<dbReference type="Pfam" id="PF04229">
    <property type="entry name" value="GrpB"/>
    <property type="match status" value="1"/>
</dbReference>
<sequence length="173" mass="20561">MTIEIQSHSKNWKRKYELERKVLEDIFGKEIKAIEHIGSTSVPKLSAKPIIDIFLAVSPLHNVSYYNDKLQGLNYRYSITDMSNRHLFSKYTAAEVWTHNLHILPYDKNFYLRNELLFRDYLRKNPEFVSKYTSLKEQLVLKNYNTIEEYTKSKSEFIRFVMELARTGKGLVK</sequence>
<dbReference type="OrthoDB" id="9799092at2"/>